<gene>
    <name evidence="1" type="ORF">HPB47_017551</name>
</gene>
<comment type="caution">
    <text evidence="1">The sequence shown here is derived from an EMBL/GenBank/DDBJ whole genome shotgun (WGS) entry which is preliminary data.</text>
</comment>
<dbReference type="EMBL" id="JABSTQ010006490">
    <property type="protein sequence ID" value="KAG0437220.1"/>
    <property type="molecule type" value="Genomic_DNA"/>
</dbReference>
<dbReference type="Proteomes" id="UP000805193">
    <property type="component" value="Unassembled WGS sequence"/>
</dbReference>
<organism evidence="1 2">
    <name type="scientific">Ixodes persulcatus</name>
    <name type="common">Taiga tick</name>
    <dbReference type="NCBI Taxonomy" id="34615"/>
    <lineage>
        <taxon>Eukaryota</taxon>
        <taxon>Metazoa</taxon>
        <taxon>Ecdysozoa</taxon>
        <taxon>Arthropoda</taxon>
        <taxon>Chelicerata</taxon>
        <taxon>Arachnida</taxon>
        <taxon>Acari</taxon>
        <taxon>Parasitiformes</taxon>
        <taxon>Ixodida</taxon>
        <taxon>Ixodoidea</taxon>
        <taxon>Ixodidae</taxon>
        <taxon>Ixodinae</taxon>
        <taxon>Ixodes</taxon>
    </lineage>
</organism>
<protein>
    <submittedName>
        <fullName evidence="1">Uncharacterized protein</fullName>
    </submittedName>
</protein>
<proteinExistence type="predicted"/>
<accession>A0AC60QMZ5</accession>
<evidence type="ECO:0000313" key="1">
    <source>
        <dbReference type="EMBL" id="KAG0437220.1"/>
    </source>
</evidence>
<sequence length="197" mass="21369">MLPPQNGRCGCPGGPRRGSPYQAPDRARRPADGPQRRTVATWTSVTSQEGTEAPRPFFSADPWARQPRVLASTPLDGVPEPFRGRTVREADEAADGACLQLPLGSRTCRGCGVLFVHRDHLRSANHVAHMAAAPPRDADAIAWVVARMAVGRRFAAAVLKAAPWPPGAPPKLLRRTSWPARSSLNALPRTRRRTPSQ</sequence>
<evidence type="ECO:0000313" key="2">
    <source>
        <dbReference type="Proteomes" id="UP000805193"/>
    </source>
</evidence>
<keyword evidence="2" id="KW-1185">Reference proteome</keyword>
<reference evidence="1 2" key="1">
    <citation type="journal article" date="2020" name="Cell">
        <title>Large-Scale Comparative Analyses of Tick Genomes Elucidate Their Genetic Diversity and Vector Capacities.</title>
        <authorList>
            <consortium name="Tick Genome and Microbiome Consortium (TIGMIC)"/>
            <person name="Jia N."/>
            <person name="Wang J."/>
            <person name="Shi W."/>
            <person name="Du L."/>
            <person name="Sun Y."/>
            <person name="Zhan W."/>
            <person name="Jiang J.F."/>
            <person name="Wang Q."/>
            <person name="Zhang B."/>
            <person name="Ji P."/>
            <person name="Bell-Sakyi L."/>
            <person name="Cui X.M."/>
            <person name="Yuan T.T."/>
            <person name="Jiang B.G."/>
            <person name="Yang W.F."/>
            <person name="Lam T.T."/>
            <person name="Chang Q.C."/>
            <person name="Ding S.J."/>
            <person name="Wang X.J."/>
            <person name="Zhu J.G."/>
            <person name="Ruan X.D."/>
            <person name="Zhao L."/>
            <person name="Wei J.T."/>
            <person name="Ye R.Z."/>
            <person name="Que T.C."/>
            <person name="Du C.H."/>
            <person name="Zhou Y.H."/>
            <person name="Cheng J.X."/>
            <person name="Dai P.F."/>
            <person name="Guo W.B."/>
            <person name="Han X.H."/>
            <person name="Huang E.J."/>
            <person name="Li L.F."/>
            <person name="Wei W."/>
            <person name="Gao Y.C."/>
            <person name="Liu J.Z."/>
            <person name="Shao H.Z."/>
            <person name="Wang X."/>
            <person name="Wang C.C."/>
            <person name="Yang T.C."/>
            <person name="Huo Q.B."/>
            <person name="Li W."/>
            <person name="Chen H.Y."/>
            <person name="Chen S.E."/>
            <person name="Zhou L.G."/>
            <person name="Ni X.B."/>
            <person name="Tian J.H."/>
            <person name="Sheng Y."/>
            <person name="Liu T."/>
            <person name="Pan Y.S."/>
            <person name="Xia L.Y."/>
            <person name="Li J."/>
            <person name="Zhao F."/>
            <person name="Cao W.C."/>
        </authorList>
    </citation>
    <scope>NUCLEOTIDE SEQUENCE [LARGE SCALE GENOMIC DNA]</scope>
    <source>
        <strain evidence="1">Iper-2018</strain>
    </source>
</reference>
<name>A0AC60QMZ5_IXOPE</name>